<proteinExistence type="predicted"/>
<reference evidence="2 3" key="1">
    <citation type="submission" date="2020-08" db="EMBL/GenBank/DDBJ databases">
        <title>Genomic Encyclopedia of Type Strains, Phase III (KMG-III): the genomes of soil and plant-associated and newly described type strains.</title>
        <authorList>
            <person name="Whitman W."/>
        </authorList>
    </citation>
    <scope>NUCLEOTIDE SEQUENCE [LARGE SCALE GENOMIC DNA]</scope>
    <source>
        <strain evidence="2 3">CECT 5862</strain>
    </source>
</reference>
<name>A0A7W5FR47_9BACL</name>
<dbReference type="AlphaFoldDB" id="A0A7W5FR47"/>
<accession>A0A7W5FR47</accession>
<evidence type="ECO:0000256" key="1">
    <source>
        <dbReference type="SAM" id="MobiDB-lite"/>
    </source>
</evidence>
<dbReference type="EMBL" id="JACHXK010000023">
    <property type="protein sequence ID" value="MBB3113922.1"/>
    <property type="molecule type" value="Genomic_DNA"/>
</dbReference>
<organism evidence="2 3">
    <name type="scientific">Paenibacillus phyllosphaerae</name>
    <dbReference type="NCBI Taxonomy" id="274593"/>
    <lineage>
        <taxon>Bacteria</taxon>
        <taxon>Bacillati</taxon>
        <taxon>Bacillota</taxon>
        <taxon>Bacilli</taxon>
        <taxon>Bacillales</taxon>
        <taxon>Paenibacillaceae</taxon>
        <taxon>Paenibacillus</taxon>
    </lineage>
</organism>
<evidence type="ECO:0000313" key="3">
    <source>
        <dbReference type="Proteomes" id="UP000570361"/>
    </source>
</evidence>
<protein>
    <submittedName>
        <fullName evidence="2">Uncharacterized protein</fullName>
    </submittedName>
</protein>
<feature type="region of interest" description="Disordered" evidence="1">
    <location>
        <begin position="32"/>
        <end position="57"/>
    </location>
</feature>
<sequence>MTKYKLKRIQFILFLAAALVVAAIAIYQSSRVEPEHSASGVQGGTKLYMTDPNKTED</sequence>
<gene>
    <name evidence="2" type="ORF">FHS18_006037</name>
</gene>
<evidence type="ECO:0000313" key="2">
    <source>
        <dbReference type="EMBL" id="MBB3113922.1"/>
    </source>
</evidence>
<comment type="caution">
    <text evidence="2">The sequence shown here is derived from an EMBL/GenBank/DDBJ whole genome shotgun (WGS) entry which is preliminary data.</text>
</comment>
<dbReference type="RefSeq" id="WP_183603987.1">
    <property type="nucleotide sequence ID" value="NZ_JACHXK010000023.1"/>
</dbReference>
<keyword evidence="3" id="KW-1185">Reference proteome</keyword>
<dbReference type="Proteomes" id="UP000570361">
    <property type="component" value="Unassembled WGS sequence"/>
</dbReference>